<feature type="region of interest" description="Disordered" evidence="1">
    <location>
        <begin position="264"/>
        <end position="299"/>
    </location>
</feature>
<dbReference type="Proteomes" id="UP001165083">
    <property type="component" value="Unassembled WGS sequence"/>
</dbReference>
<feature type="compositionally biased region" description="Polar residues" evidence="1">
    <location>
        <begin position="650"/>
        <end position="677"/>
    </location>
</feature>
<dbReference type="InterPro" id="IPR039715">
    <property type="entry name" value="ZCCHC10"/>
</dbReference>
<keyword evidence="4" id="KW-1185">Reference proteome</keyword>
<feature type="region of interest" description="Disordered" evidence="1">
    <location>
        <begin position="627"/>
        <end position="699"/>
    </location>
</feature>
<feature type="compositionally biased region" description="Basic residues" evidence="1">
    <location>
        <begin position="579"/>
        <end position="589"/>
    </location>
</feature>
<feature type="compositionally biased region" description="Basic residues" evidence="1">
    <location>
        <begin position="400"/>
        <end position="413"/>
    </location>
</feature>
<dbReference type="EMBL" id="BSXW01000331">
    <property type="protein sequence ID" value="GMF18972.1"/>
    <property type="molecule type" value="Genomic_DNA"/>
</dbReference>
<dbReference type="SMART" id="SM00239">
    <property type="entry name" value="C2"/>
    <property type="match status" value="1"/>
</dbReference>
<dbReference type="PANTHER" id="PTHR13491:SF0">
    <property type="entry name" value="ZINC FINGER CCHC DOMAIN-CONTAINING PROTEIN 10"/>
    <property type="match status" value="1"/>
</dbReference>
<evidence type="ECO:0000313" key="4">
    <source>
        <dbReference type="Proteomes" id="UP001165083"/>
    </source>
</evidence>
<evidence type="ECO:0000259" key="2">
    <source>
        <dbReference type="PROSITE" id="PS50004"/>
    </source>
</evidence>
<dbReference type="InterPro" id="IPR035892">
    <property type="entry name" value="C2_domain_sf"/>
</dbReference>
<feature type="compositionally biased region" description="Basic residues" evidence="1">
    <location>
        <begin position="517"/>
        <end position="544"/>
    </location>
</feature>
<feature type="compositionally biased region" description="Acidic residues" evidence="1">
    <location>
        <begin position="276"/>
        <end position="286"/>
    </location>
</feature>
<sequence length="722" mass="81961">MAEEHPKPPITARFRAFTTSLGFKPSVSRSSSDQSSTPGVPRPASTSSVRSLYGSFTLYLRVHSARNLPAVAQSSYCKLYLGDTPMIGGFGQGKSLVPSDKKNEGNSHQTFHTKVQTGETRGNPEWNEKFQMNVRSPHTEILTIRVKNHVLIYSPAIGACAIHLRQLHLGETIDEWFPLYKNEKASGQIRLQICLQENSPAPAPERRYSQPSEDTIQTLMQKHRELEEARRRELELEQQEKWRKMEEDHIKHVGLQDQIEREGKWRQQCAKRSEPELVEEQQDSDSDLPPSFKNRGMKKEEEKVTQLMSGLNLQGNEIGNQERELKSEVSSGYTVYGANAGDYDGGFPERRTAGFGTIRLSVEELEQVVQNALPSSDSSDASSTEQKDRRQRRDYDNQMHRRRRKAKKHHRRRSSSDDSFSDASSASSTERRRHGKPRKHYTRRSSNEDRALAKYEGALRTKLPEAATSEKNSTVDSVSSNSNISDQNQRQDSEIPVTLSFLPSPSDEYSSSEEEHRRRRRRRAEKARRREKERKRRYKRKYAKSRRDYDSDYSSSSLSSSSLSSSFSSSEEERLRQKLKEKKAKKAKARAMFAESGGSHASMRTPGMQHSNELTSAKSRGIDFPPYMAQHGGQDGDARTQATEGAVSNRPGQNVKQTAATSVGSYRLSTAEQQPVYSSKEYRDYGPDGVGFDEPDQTAMPQYLGQTTKEQTNAELMRSFCF</sequence>
<dbReference type="Gene3D" id="2.60.40.150">
    <property type="entry name" value="C2 domain"/>
    <property type="match status" value="1"/>
</dbReference>
<organism evidence="3 4">
    <name type="scientific">Phytophthora lilii</name>
    <dbReference type="NCBI Taxonomy" id="2077276"/>
    <lineage>
        <taxon>Eukaryota</taxon>
        <taxon>Sar</taxon>
        <taxon>Stramenopiles</taxon>
        <taxon>Oomycota</taxon>
        <taxon>Peronosporomycetes</taxon>
        <taxon>Peronosporales</taxon>
        <taxon>Peronosporaceae</taxon>
        <taxon>Phytophthora</taxon>
    </lineage>
</organism>
<comment type="caution">
    <text evidence="3">The sequence shown here is derived from an EMBL/GenBank/DDBJ whole genome shotgun (WGS) entry which is preliminary data.</text>
</comment>
<feature type="compositionally biased region" description="Low complexity" evidence="1">
    <location>
        <begin position="417"/>
        <end position="428"/>
    </location>
</feature>
<protein>
    <submittedName>
        <fullName evidence="3">Unnamed protein product</fullName>
    </submittedName>
</protein>
<feature type="compositionally biased region" description="Low complexity" evidence="1">
    <location>
        <begin position="472"/>
        <end position="490"/>
    </location>
</feature>
<proteinExistence type="predicted"/>
<evidence type="ECO:0000256" key="1">
    <source>
        <dbReference type="SAM" id="MobiDB-lite"/>
    </source>
</evidence>
<evidence type="ECO:0000313" key="3">
    <source>
        <dbReference type="EMBL" id="GMF18972.1"/>
    </source>
</evidence>
<accession>A0A9W6WM82</accession>
<gene>
    <name evidence="3" type="ORF">Plil01_000718400</name>
</gene>
<feature type="compositionally biased region" description="Basic and acidic residues" evidence="1">
    <location>
        <begin position="385"/>
        <end position="399"/>
    </location>
</feature>
<feature type="compositionally biased region" description="Low complexity" evidence="1">
    <location>
        <begin position="552"/>
        <end position="569"/>
    </location>
</feature>
<dbReference type="CDD" id="cd00030">
    <property type="entry name" value="C2"/>
    <property type="match status" value="1"/>
</dbReference>
<dbReference type="AlphaFoldDB" id="A0A9W6WM82"/>
<feature type="region of interest" description="Disordered" evidence="1">
    <location>
        <begin position="369"/>
        <end position="613"/>
    </location>
</feature>
<feature type="compositionally biased region" description="Basic and acidic residues" evidence="1">
    <location>
        <begin position="445"/>
        <end position="463"/>
    </location>
</feature>
<feature type="compositionally biased region" description="Low complexity" evidence="1">
    <location>
        <begin position="26"/>
        <end position="36"/>
    </location>
</feature>
<reference evidence="3" key="1">
    <citation type="submission" date="2023-04" db="EMBL/GenBank/DDBJ databases">
        <title>Phytophthora lilii NBRC 32176.</title>
        <authorList>
            <person name="Ichikawa N."/>
            <person name="Sato H."/>
            <person name="Tonouchi N."/>
        </authorList>
    </citation>
    <scope>NUCLEOTIDE SEQUENCE</scope>
    <source>
        <strain evidence="3">NBRC 32176</strain>
    </source>
</reference>
<feature type="compositionally biased region" description="Basic and acidic residues" evidence="1">
    <location>
        <begin position="264"/>
        <end position="275"/>
    </location>
</feature>
<feature type="domain" description="C2" evidence="2">
    <location>
        <begin position="37"/>
        <end position="177"/>
    </location>
</feature>
<name>A0A9W6WM82_9STRA</name>
<dbReference type="Pfam" id="PF00168">
    <property type="entry name" value="C2"/>
    <property type="match status" value="1"/>
</dbReference>
<dbReference type="PANTHER" id="PTHR13491">
    <property type="entry name" value="ZCCHC10 PROTEIN"/>
    <property type="match status" value="1"/>
</dbReference>
<dbReference type="SUPFAM" id="SSF49562">
    <property type="entry name" value="C2 domain (Calcium/lipid-binding domain, CaLB)"/>
    <property type="match status" value="1"/>
</dbReference>
<feature type="compositionally biased region" description="Basic residues" evidence="1">
    <location>
        <begin position="431"/>
        <end position="443"/>
    </location>
</feature>
<dbReference type="OrthoDB" id="158071at2759"/>
<feature type="region of interest" description="Disordered" evidence="1">
    <location>
        <begin position="23"/>
        <end position="48"/>
    </location>
</feature>
<dbReference type="InterPro" id="IPR000008">
    <property type="entry name" value="C2_dom"/>
</dbReference>
<dbReference type="PROSITE" id="PS50004">
    <property type="entry name" value="C2"/>
    <property type="match status" value="1"/>
</dbReference>